<comment type="caution">
    <text evidence="7">The sequence shown here is derived from an EMBL/GenBank/DDBJ whole genome shotgun (WGS) entry which is preliminary data.</text>
</comment>
<keyword evidence="3" id="KW-0812">Transmembrane</keyword>
<proteinExistence type="predicted"/>
<dbReference type="GO" id="GO:0003993">
    <property type="term" value="F:acid phosphatase activity"/>
    <property type="evidence" value="ECO:0007669"/>
    <property type="project" value="InterPro"/>
</dbReference>
<dbReference type="Gene3D" id="3.60.21.10">
    <property type="match status" value="1"/>
</dbReference>
<accession>A0A2A9DQ65</accession>
<feature type="domain" description="Calcineurin-like phosphoesterase" evidence="5">
    <location>
        <begin position="144"/>
        <end position="332"/>
    </location>
</feature>
<protein>
    <submittedName>
        <fullName evidence="7">Calcineurin-like phosphoesterase family protein</fullName>
    </submittedName>
</protein>
<sequence length="526" mass="56906">MTIASPKPRFRSVRRAALVAVVASSVALTQSTVAVAQSAPVSRIVLGIGADETEANVAWQSRTSGPQYLEYWPSDNPGSVTTVAATQGAYNAAVFYPQEATMTGLSANTSYTYRITDGQGATSGEFTFTTGDFDDSWNFLALADAQIGVGTRVAEQTANWDKALETATAEHPDASFIMHLGDQVEGWGDPLAQYEGFLSPDEVRSKRLGVLKGNHETYGVTPHKHFEDAFFLPNEQDNSANYYFEYNNVLFIGLDSNRNTSADIAQHIEYVNDVTSQHGAKADWIIVGFHHALFSQGTHYTDAEVVRLRDELAPALSAAGVDLVLNGHDHIYTRTHLMEGTTPVTSAEPAQAGDVLHPTDGQVLYVTSTTAGGGKYYDFQGNDGQTYPRIREERARDLAHPSTARWRQDYNPDFTNVEVTADSLTLTTYNVNTPYVVDKVTISKGNTKVEEPGKQEKPDTPKPPVQPDEQPDDAGEAPDAEPGSSEGGLAAVAGLGVVGVLLALIIWGVQNNGPNLAAWLRNHLPF</sequence>
<feature type="signal peptide" evidence="4">
    <location>
        <begin position="1"/>
        <end position="36"/>
    </location>
</feature>
<keyword evidence="3" id="KW-0472">Membrane</keyword>
<gene>
    <name evidence="7" type="ORF">ATK06_1142</name>
</gene>
<dbReference type="PANTHER" id="PTHR45867:SF3">
    <property type="entry name" value="ACID PHOSPHATASE TYPE 7"/>
    <property type="match status" value="1"/>
</dbReference>
<feature type="compositionally biased region" description="Basic and acidic residues" evidence="2">
    <location>
        <begin position="447"/>
        <end position="460"/>
    </location>
</feature>
<name>A0A2A9DQ65_9CORY</name>
<reference evidence="7 8" key="1">
    <citation type="submission" date="2017-10" db="EMBL/GenBank/DDBJ databases">
        <title>Sequencing the genomes of 1000 actinobacteria strains.</title>
        <authorList>
            <person name="Klenk H.-P."/>
        </authorList>
    </citation>
    <scope>NUCLEOTIDE SEQUENCE [LARGE SCALE GENOMIC DNA]</scope>
    <source>
        <strain evidence="7 8">DSM 20688</strain>
    </source>
</reference>
<feature type="compositionally biased region" description="Acidic residues" evidence="2">
    <location>
        <begin position="469"/>
        <end position="479"/>
    </location>
</feature>
<evidence type="ECO:0000313" key="7">
    <source>
        <dbReference type="EMBL" id="PFG28059.1"/>
    </source>
</evidence>
<dbReference type="InterPro" id="IPR004843">
    <property type="entry name" value="Calcineurin-like_PHP"/>
</dbReference>
<feature type="region of interest" description="Disordered" evidence="2">
    <location>
        <begin position="444"/>
        <end position="487"/>
    </location>
</feature>
<evidence type="ECO:0000256" key="3">
    <source>
        <dbReference type="SAM" id="Phobius"/>
    </source>
</evidence>
<feature type="domain" description="Purple acid phosphatase N-terminal" evidence="6">
    <location>
        <begin position="43"/>
        <end position="130"/>
    </location>
</feature>
<dbReference type="SUPFAM" id="SSF56300">
    <property type="entry name" value="Metallo-dependent phosphatases"/>
    <property type="match status" value="1"/>
</dbReference>
<dbReference type="GO" id="GO:0046872">
    <property type="term" value="F:metal ion binding"/>
    <property type="evidence" value="ECO:0007669"/>
    <property type="project" value="InterPro"/>
</dbReference>
<keyword evidence="1 4" id="KW-0732">Signal</keyword>
<keyword evidence="8" id="KW-1185">Reference proteome</keyword>
<evidence type="ECO:0000256" key="4">
    <source>
        <dbReference type="SAM" id="SignalP"/>
    </source>
</evidence>
<dbReference type="SUPFAM" id="SSF49363">
    <property type="entry name" value="Purple acid phosphatase, N-terminal domain"/>
    <property type="match status" value="1"/>
</dbReference>
<evidence type="ECO:0000256" key="1">
    <source>
        <dbReference type="ARBA" id="ARBA00022729"/>
    </source>
</evidence>
<dbReference type="InterPro" id="IPR015914">
    <property type="entry name" value="PAPs_N"/>
</dbReference>
<dbReference type="Pfam" id="PF00149">
    <property type="entry name" value="Metallophos"/>
    <property type="match status" value="1"/>
</dbReference>
<dbReference type="InterPro" id="IPR029052">
    <property type="entry name" value="Metallo-depent_PP-like"/>
</dbReference>
<evidence type="ECO:0000259" key="6">
    <source>
        <dbReference type="Pfam" id="PF16656"/>
    </source>
</evidence>
<organism evidence="7 8">
    <name type="scientific">Corynebacterium renale</name>
    <dbReference type="NCBI Taxonomy" id="1724"/>
    <lineage>
        <taxon>Bacteria</taxon>
        <taxon>Bacillati</taxon>
        <taxon>Actinomycetota</taxon>
        <taxon>Actinomycetes</taxon>
        <taxon>Mycobacteriales</taxon>
        <taxon>Corynebacteriaceae</taxon>
        <taxon>Corynebacterium</taxon>
    </lineage>
</organism>
<evidence type="ECO:0000256" key="2">
    <source>
        <dbReference type="SAM" id="MobiDB-lite"/>
    </source>
</evidence>
<keyword evidence="3" id="KW-1133">Transmembrane helix</keyword>
<dbReference type="Pfam" id="PF16656">
    <property type="entry name" value="Pur_ac_phosph_N"/>
    <property type="match status" value="1"/>
</dbReference>
<dbReference type="EMBL" id="PDJF01000001">
    <property type="protein sequence ID" value="PFG28059.1"/>
    <property type="molecule type" value="Genomic_DNA"/>
</dbReference>
<dbReference type="STRING" id="1724.GCA_001044175_02189"/>
<dbReference type="AlphaFoldDB" id="A0A2A9DQ65"/>
<feature type="transmembrane region" description="Helical" evidence="3">
    <location>
        <begin position="488"/>
        <end position="509"/>
    </location>
</feature>
<dbReference type="RefSeq" id="WP_169916252.1">
    <property type="nucleotide sequence ID" value="NZ_LS483464.1"/>
</dbReference>
<evidence type="ECO:0000313" key="8">
    <source>
        <dbReference type="Proteomes" id="UP000221653"/>
    </source>
</evidence>
<evidence type="ECO:0000259" key="5">
    <source>
        <dbReference type="Pfam" id="PF00149"/>
    </source>
</evidence>
<feature type="chain" id="PRO_5012631529" evidence="4">
    <location>
        <begin position="37"/>
        <end position="526"/>
    </location>
</feature>
<dbReference type="PANTHER" id="PTHR45867">
    <property type="entry name" value="PURPLE ACID PHOSPHATASE"/>
    <property type="match status" value="1"/>
</dbReference>
<dbReference type="Proteomes" id="UP000221653">
    <property type="component" value="Unassembled WGS sequence"/>
</dbReference>
<dbReference type="InterPro" id="IPR008963">
    <property type="entry name" value="Purple_acid_Pase-like_N"/>
</dbReference>
<dbReference type="Gene3D" id="2.60.40.380">
    <property type="entry name" value="Purple acid phosphatase-like, N-terminal"/>
    <property type="match status" value="1"/>
</dbReference>